<dbReference type="Proteomes" id="UP001595701">
    <property type="component" value="Unassembled WGS sequence"/>
</dbReference>
<dbReference type="Pfam" id="PF17851">
    <property type="entry name" value="GH43_C2"/>
    <property type="match status" value="1"/>
</dbReference>
<feature type="domain" description="Beta-xylosidase C-terminal Concanavalin A-like" evidence="1">
    <location>
        <begin position="4"/>
        <end position="94"/>
    </location>
</feature>
<proteinExistence type="predicted"/>
<reference evidence="3" key="1">
    <citation type="journal article" date="2019" name="Int. J. Syst. Evol. Microbiol.">
        <title>The Global Catalogue of Microorganisms (GCM) 10K type strain sequencing project: providing services to taxonomists for standard genome sequencing and annotation.</title>
        <authorList>
            <consortium name="The Broad Institute Genomics Platform"/>
            <consortium name="The Broad Institute Genome Sequencing Center for Infectious Disease"/>
            <person name="Wu L."/>
            <person name="Ma J."/>
        </authorList>
    </citation>
    <scope>NUCLEOTIDE SEQUENCE [LARGE SCALE GENOMIC DNA]</scope>
    <source>
        <strain evidence="3">CGMCC 4.7035</strain>
    </source>
</reference>
<dbReference type="SUPFAM" id="SSF49899">
    <property type="entry name" value="Concanavalin A-like lectins/glucanases"/>
    <property type="match status" value="1"/>
</dbReference>
<evidence type="ECO:0000313" key="3">
    <source>
        <dbReference type="Proteomes" id="UP001595701"/>
    </source>
</evidence>
<evidence type="ECO:0000259" key="1">
    <source>
        <dbReference type="Pfam" id="PF17851"/>
    </source>
</evidence>
<organism evidence="2 3">
    <name type="scientific">Streptomyces yaanensis</name>
    <dbReference type="NCBI Taxonomy" id="1142239"/>
    <lineage>
        <taxon>Bacteria</taxon>
        <taxon>Bacillati</taxon>
        <taxon>Actinomycetota</taxon>
        <taxon>Actinomycetes</taxon>
        <taxon>Kitasatosporales</taxon>
        <taxon>Streptomycetaceae</taxon>
        <taxon>Streptomyces</taxon>
    </lineage>
</organism>
<comment type="caution">
    <text evidence="2">The sequence shown here is derived from an EMBL/GenBank/DDBJ whole genome shotgun (WGS) entry which is preliminary data.</text>
</comment>
<evidence type="ECO:0000313" key="2">
    <source>
        <dbReference type="EMBL" id="MFC3572124.1"/>
    </source>
</evidence>
<sequence>MLSLVERDEEGARQVALLDVEQGDPVTLGVSVDGAYAQFWFLWDETRAPIGPPLDFSRLSDDYGSRLRFTGAFAGIHARDLVDAAFTADFTGFRLTCTPT</sequence>
<name>A0ABV7S577_9ACTN</name>
<accession>A0ABV7S577</accession>
<dbReference type="Gene3D" id="2.60.120.200">
    <property type="match status" value="1"/>
</dbReference>
<dbReference type="InterPro" id="IPR041542">
    <property type="entry name" value="GH43_C2"/>
</dbReference>
<dbReference type="RefSeq" id="WP_310771772.1">
    <property type="nucleotide sequence ID" value="NZ_JBHRWR010000002.1"/>
</dbReference>
<gene>
    <name evidence="2" type="ORF">ACFOZ0_02240</name>
</gene>
<dbReference type="EMBL" id="JBHRWR010000002">
    <property type="protein sequence ID" value="MFC3572124.1"/>
    <property type="molecule type" value="Genomic_DNA"/>
</dbReference>
<protein>
    <recommendedName>
        <fullName evidence="1">Beta-xylosidase C-terminal Concanavalin A-like domain-containing protein</fullName>
    </recommendedName>
</protein>
<dbReference type="InterPro" id="IPR013320">
    <property type="entry name" value="ConA-like_dom_sf"/>
</dbReference>
<keyword evidence="3" id="KW-1185">Reference proteome</keyword>